<evidence type="ECO:0000256" key="2">
    <source>
        <dbReference type="ARBA" id="ARBA00022857"/>
    </source>
</evidence>
<dbReference type="EMBL" id="LDAU01000183">
    <property type="protein sequence ID" value="KRX00634.1"/>
    <property type="molecule type" value="Genomic_DNA"/>
</dbReference>
<evidence type="ECO:0000313" key="4">
    <source>
        <dbReference type="EMBL" id="KRX00634.1"/>
    </source>
</evidence>
<evidence type="ECO:0008006" key="6">
    <source>
        <dbReference type="Google" id="ProtNLM"/>
    </source>
</evidence>
<accession>A0A0V0QEI8</accession>
<keyword evidence="2" id="KW-0521">NADP</keyword>
<dbReference type="OrthoDB" id="10262319at2759"/>
<protein>
    <recommendedName>
        <fullName evidence="6">NAD(P)-binding domain</fullName>
    </recommendedName>
</protein>
<dbReference type="Gene3D" id="3.40.50.720">
    <property type="entry name" value="NAD(P)-binding Rossmann-like Domain"/>
    <property type="match status" value="1"/>
</dbReference>
<evidence type="ECO:0000256" key="1">
    <source>
        <dbReference type="ARBA" id="ARBA00006484"/>
    </source>
</evidence>
<dbReference type="Proteomes" id="UP000054937">
    <property type="component" value="Unassembled WGS sequence"/>
</dbReference>
<dbReference type="SUPFAM" id="SSF51735">
    <property type="entry name" value="NAD(P)-binding Rossmann-fold domains"/>
    <property type="match status" value="1"/>
</dbReference>
<proteinExistence type="inferred from homology"/>
<dbReference type="PANTHER" id="PTHR43963">
    <property type="entry name" value="CARBONYL REDUCTASE 1-RELATED"/>
    <property type="match status" value="1"/>
</dbReference>
<dbReference type="GO" id="GO:0016491">
    <property type="term" value="F:oxidoreductase activity"/>
    <property type="evidence" value="ECO:0007669"/>
    <property type="project" value="UniProtKB-KW"/>
</dbReference>
<dbReference type="PRINTS" id="PR00081">
    <property type="entry name" value="GDHRDH"/>
</dbReference>
<keyword evidence="3" id="KW-0560">Oxidoreductase</keyword>
<dbReference type="PANTHER" id="PTHR43963:SF6">
    <property type="entry name" value="CHAIN DEHYDROGENASE FAMILY PROTEIN, PUTATIVE (AFU_ORTHOLOGUE AFUA_3G15350)-RELATED"/>
    <property type="match status" value="1"/>
</dbReference>
<organism evidence="4 5">
    <name type="scientific">Pseudocohnilembus persalinus</name>
    <name type="common">Ciliate</name>
    <dbReference type="NCBI Taxonomy" id="266149"/>
    <lineage>
        <taxon>Eukaryota</taxon>
        <taxon>Sar</taxon>
        <taxon>Alveolata</taxon>
        <taxon>Ciliophora</taxon>
        <taxon>Intramacronucleata</taxon>
        <taxon>Oligohymenophorea</taxon>
        <taxon>Scuticociliatia</taxon>
        <taxon>Philasterida</taxon>
        <taxon>Pseudocohnilembidae</taxon>
        <taxon>Pseudocohnilembus</taxon>
    </lineage>
</organism>
<keyword evidence="5" id="KW-1185">Reference proteome</keyword>
<dbReference type="InterPro" id="IPR002347">
    <property type="entry name" value="SDR_fam"/>
</dbReference>
<sequence length="262" mass="30083">MEKVRTVLITGANKGLGFGMVKELYKNSSQKYKILLSARSEERGNQAVQELKKIDAQNEVQFLQLEIGDFESHKKAIQYLKENNIQIDVLVNNAGIALEDQDSKCNDRVFQINYRGTIEFTKQIMELLSDDAKILFISSTLGQLKNFDQNIQEILSQENITESQINQFAQEFIDGKFESKCYPLSKACLNAWIKNQGVKLLKPEQNMFIICPGWCRTDLGSQNAQKSIEEGISYPLELINNYPYKRSERSGQFYTYGEKIDF</sequence>
<dbReference type="OMA" id="KAFDIMN"/>
<dbReference type="AlphaFoldDB" id="A0A0V0QEI8"/>
<reference evidence="4 5" key="1">
    <citation type="journal article" date="2015" name="Sci. Rep.">
        <title>Genome of the facultative scuticociliatosis pathogen Pseudocohnilembus persalinus provides insight into its virulence through horizontal gene transfer.</title>
        <authorList>
            <person name="Xiong J."/>
            <person name="Wang G."/>
            <person name="Cheng J."/>
            <person name="Tian M."/>
            <person name="Pan X."/>
            <person name="Warren A."/>
            <person name="Jiang C."/>
            <person name="Yuan D."/>
            <person name="Miao W."/>
        </authorList>
    </citation>
    <scope>NUCLEOTIDE SEQUENCE [LARGE SCALE GENOMIC DNA]</scope>
    <source>
        <strain evidence="4">36N120E</strain>
    </source>
</reference>
<comment type="caution">
    <text evidence="4">The sequence shown here is derived from an EMBL/GenBank/DDBJ whole genome shotgun (WGS) entry which is preliminary data.</text>
</comment>
<dbReference type="InParanoid" id="A0A0V0QEI8"/>
<dbReference type="Pfam" id="PF00106">
    <property type="entry name" value="adh_short"/>
    <property type="match status" value="1"/>
</dbReference>
<dbReference type="InterPro" id="IPR036291">
    <property type="entry name" value="NAD(P)-bd_dom_sf"/>
</dbReference>
<gene>
    <name evidence="4" type="ORF">PPERSA_00861</name>
</gene>
<name>A0A0V0QEI8_PSEPJ</name>
<evidence type="ECO:0000313" key="5">
    <source>
        <dbReference type="Proteomes" id="UP000054937"/>
    </source>
</evidence>
<comment type="similarity">
    <text evidence="1">Belongs to the short-chain dehydrogenases/reductases (SDR) family.</text>
</comment>
<evidence type="ECO:0000256" key="3">
    <source>
        <dbReference type="ARBA" id="ARBA00023002"/>
    </source>
</evidence>